<gene>
    <name evidence="1" type="ORF">IAQ67_12125</name>
</gene>
<protein>
    <submittedName>
        <fullName evidence="1">Uncharacterized protein</fullName>
    </submittedName>
</protein>
<dbReference type="RefSeq" id="WP_155252442.1">
    <property type="nucleotide sequence ID" value="NZ_CP061172.1"/>
</dbReference>
<name>A0A7H0YF23_9BACL</name>
<proteinExistence type="predicted"/>
<reference evidence="1 2" key="1">
    <citation type="submission" date="2020-09" db="EMBL/GenBank/DDBJ databases">
        <title>Characterization of Paenibacillus peoriae strain ZF390 with broad-spectrum antimicrobial activity as a potential biocontrol agent.</title>
        <authorList>
            <person name="Li L."/>
            <person name="Zhao Y."/>
            <person name="Li B."/>
            <person name="Xie X."/>
        </authorList>
    </citation>
    <scope>NUCLEOTIDE SEQUENCE [LARGE SCALE GENOMIC DNA]</scope>
    <source>
        <strain evidence="1 2">ZF390</strain>
    </source>
</reference>
<evidence type="ECO:0000313" key="2">
    <source>
        <dbReference type="Proteomes" id="UP000516384"/>
    </source>
</evidence>
<dbReference type="EMBL" id="CP061172">
    <property type="protein sequence ID" value="QNR69681.1"/>
    <property type="molecule type" value="Genomic_DNA"/>
</dbReference>
<dbReference type="AlphaFoldDB" id="A0A7H0YF23"/>
<sequence>MNIEMLLSEMLLKIVVVSLILMVEVNVGNSSSSLRLYFSSPSELLLYF</sequence>
<organism evidence="1 2">
    <name type="scientific">Paenibacillus peoriae</name>
    <dbReference type="NCBI Taxonomy" id="59893"/>
    <lineage>
        <taxon>Bacteria</taxon>
        <taxon>Bacillati</taxon>
        <taxon>Bacillota</taxon>
        <taxon>Bacilli</taxon>
        <taxon>Bacillales</taxon>
        <taxon>Paenibacillaceae</taxon>
        <taxon>Paenibacillus</taxon>
    </lineage>
</organism>
<dbReference type="Proteomes" id="UP000516384">
    <property type="component" value="Chromosome"/>
</dbReference>
<accession>A0A7H0YF23</accession>
<evidence type="ECO:0000313" key="1">
    <source>
        <dbReference type="EMBL" id="QNR69681.1"/>
    </source>
</evidence>